<dbReference type="EMBL" id="JALLPB020000359">
    <property type="protein sequence ID" value="KAL3810021.1"/>
    <property type="molecule type" value="Genomic_DNA"/>
</dbReference>
<gene>
    <name evidence="4" type="ORF">ACHAXA_006136</name>
</gene>
<name>A0ABD3RER1_9STRA</name>
<keyword evidence="1" id="KW-0521">NADP</keyword>
<evidence type="ECO:0000256" key="1">
    <source>
        <dbReference type="ARBA" id="ARBA00022857"/>
    </source>
</evidence>
<dbReference type="GO" id="GO:0016491">
    <property type="term" value="F:oxidoreductase activity"/>
    <property type="evidence" value="ECO:0007669"/>
    <property type="project" value="UniProtKB-KW"/>
</dbReference>
<keyword evidence="2" id="KW-0560">Oxidoreductase</keyword>
<sequence>MLKAAQCIPNEYGTRLASYLVRRPFVVINNNDDNDGGDTKGDDVHDPDSPGGSQGATATLGDLSGFERAVADGSGRFDMVDGGWYNTDKAYKDSKLCNIIFARELQRRLSTDKRTRNIIANSFTPGLIVGTGLFRDQNQVFTKVFNVAATKLLKVGETTHYGGGALEYMTLSAKPGSTKYGNGAFGWQFDVSEVSKEARACDDDGRAKRFWKLSEELTLNRTRS</sequence>
<evidence type="ECO:0000256" key="3">
    <source>
        <dbReference type="SAM" id="MobiDB-lite"/>
    </source>
</evidence>
<dbReference type="Gene3D" id="3.40.50.720">
    <property type="entry name" value="NAD(P)-binding Rossmann-like Domain"/>
    <property type="match status" value="1"/>
</dbReference>
<protein>
    <submittedName>
        <fullName evidence="4">Uncharacterized protein</fullName>
    </submittedName>
</protein>
<organism evidence="4 5">
    <name type="scientific">Cyclostephanos tholiformis</name>
    <dbReference type="NCBI Taxonomy" id="382380"/>
    <lineage>
        <taxon>Eukaryota</taxon>
        <taxon>Sar</taxon>
        <taxon>Stramenopiles</taxon>
        <taxon>Ochrophyta</taxon>
        <taxon>Bacillariophyta</taxon>
        <taxon>Coscinodiscophyceae</taxon>
        <taxon>Thalassiosirophycidae</taxon>
        <taxon>Stephanodiscales</taxon>
        <taxon>Stephanodiscaceae</taxon>
        <taxon>Cyclostephanos</taxon>
    </lineage>
</organism>
<feature type="compositionally biased region" description="Basic and acidic residues" evidence="3">
    <location>
        <begin position="37"/>
        <end position="48"/>
    </location>
</feature>
<evidence type="ECO:0000256" key="2">
    <source>
        <dbReference type="ARBA" id="ARBA00023002"/>
    </source>
</evidence>
<dbReference type="PANTHER" id="PTHR44419:SF19">
    <property type="entry name" value="PROTOCHLOROPHYLLIDE REDUCTASE A, CHLOROPLASTIC"/>
    <property type="match status" value="1"/>
</dbReference>
<accession>A0ABD3RER1</accession>
<comment type="caution">
    <text evidence="4">The sequence shown here is derived from an EMBL/GenBank/DDBJ whole genome shotgun (WGS) entry which is preliminary data.</text>
</comment>
<evidence type="ECO:0000313" key="5">
    <source>
        <dbReference type="Proteomes" id="UP001530377"/>
    </source>
</evidence>
<keyword evidence="5" id="KW-1185">Reference proteome</keyword>
<dbReference type="AlphaFoldDB" id="A0ABD3RER1"/>
<dbReference type="PANTHER" id="PTHR44419">
    <property type="entry name" value="PROTOCHLOROPHYLLIDE REDUCTASE C, CHLOROPLASTIC"/>
    <property type="match status" value="1"/>
</dbReference>
<dbReference type="Proteomes" id="UP001530377">
    <property type="component" value="Unassembled WGS sequence"/>
</dbReference>
<dbReference type="InterPro" id="IPR005979">
    <property type="entry name" value="Prochl_reduct"/>
</dbReference>
<reference evidence="4 5" key="1">
    <citation type="submission" date="2024-10" db="EMBL/GenBank/DDBJ databases">
        <title>Updated reference genomes for cyclostephanoid diatoms.</title>
        <authorList>
            <person name="Roberts W.R."/>
            <person name="Alverson A.J."/>
        </authorList>
    </citation>
    <scope>NUCLEOTIDE SEQUENCE [LARGE SCALE GENOMIC DNA]</scope>
    <source>
        <strain evidence="4 5">AJA228-03</strain>
    </source>
</reference>
<feature type="region of interest" description="Disordered" evidence="3">
    <location>
        <begin position="30"/>
        <end position="59"/>
    </location>
</feature>
<evidence type="ECO:0000313" key="4">
    <source>
        <dbReference type="EMBL" id="KAL3810021.1"/>
    </source>
</evidence>
<proteinExistence type="predicted"/>